<dbReference type="PaxDb" id="6945-B7PN19"/>
<dbReference type="STRING" id="6945.B7PN19"/>
<dbReference type="EMBL" id="DS749722">
    <property type="protein sequence ID" value="EEC07991.1"/>
    <property type="molecule type" value="Genomic_DNA"/>
</dbReference>
<organism>
    <name type="scientific">Ixodes scapularis</name>
    <name type="common">Black-legged tick</name>
    <name type="synonym">Deer tick</name>
    <dbReference type="NCBI Taxonomy" id="6945"/>
    <lineage>
        <taxon>Eukaryota</taxon>
        <taxon>Metazoa</taxon>
        <taxon>Ecdysozoa</taxon>
        <taxon>Arthropoda</taxon>
        <taxon>Chelicerata</taxon>
        <taxon>Arachnida</taxon>
        <taxon>Acari</taxon>
        <taxon>Parasitiformes</taxon>
        <taxon>Ixodida</taxon>
        <taxon>Ixodoidea</taxon>
        <taxon>Ixodidae</taxon>
        <taxon>Ixodinae</taxon>
        <taxon>Ixodes</taxon>
    </lineage>
</organism>
<dbReference type="VEuPathDB" id="VectorBase:ISCW018517"/>
<dbReference type="FunCoup" id="B7PN19">
    <property type="interactions" value="142"/>
</dbReference>
<proteinExistence type="predicted"/>
<evidence type="ECO:0000313" key="2">
    <source>
        <dbReference type="EMBL" id="EEC07991.1"/>
    </source>
</evidence>
<gene>
    <name evidence="2" type="ORF">IscW_ISCW018517</name>
</gene>
<dbReference type="VEuPathDB" id="VectorBase:ISCP_024511"/>
<dbReference type="AlphaFoldDB" id="B7PN19"/>
<name>B7PN19_IXOSC</name>
<sequence length="494" mass="53711">MLCYTHGNHYDTVYPRTMLKTAALCQSIVYEVLYKNVFGLGDDVDMAVRKMLYDKTYFKHKKNMTFEQWKESVRFGTEVNVLPEEEQASSSEVRVALANRIPPFPFKVGKALDPTIYRNVEYDIWNEAEKVLALRQGVVPYKLRNCSYHQSLLSNFRVIGGNSLPLDSPFGRTCDMGVSPSQGLKSGDHFTFDNRPGFSMTPPPVDACQVLWGQTSQALTAESSGMVGARSGPMDAHLDSMPYAHLSTVFEQQQQPSSFAQPSQMVDSSVWASPPPQVPASPGPGYDFVPAPSFAYAVATSPDHNMMADASAANNGVTDTSGATMAMSPMSASSYQAMPYTSMMLPFEPPSPTVNLQVLRSVDPDGSDLPSDASTLRFFYNIGWDHFRMYATQSFMYSPMHGYNGNFSFTLFPYIADPNAMLPDIQCSMPEGPATSTADTAPNDGTPAASNAFAAAEVAVQNGHPNPPLPGTQQRQTSGCASAPASVNAAQSQN</sequence>
<reference evidence="2 4" key="1">
    <citation type="submission" date="2008-03" db="EMBL/GenBank/DDBJ databases">
        <title>Annotation of Ixodes scapularis.</title>
        <authorList>
            <consortium name="Ixodes scapularis Genome Project Consortium"/>
            <person name="Caler E."/>
            <person name="Hannick L.I."/>
            <person name="Bidwell S."/>
            <person name="Joardar V."/>
            <person name="Thiagarajan M."/>
            <person name="Amedeo P."/>
            <person name="Galinsky K.J."/>
            <person name="Schobel S."/>
            <person name="Inman J."/>
            <person name="Hostetler J."/>
            <person name="Miller J."/>
            <person name="Hammond M."/>
            <person name="Megy K."/>
            <person name="Lawson D."/>
            <person name="Kodira C."/>
            <person name="Sutton G."/>
            <person name="Meyer J."/>
            <person name="Hill C.A."/>
            <person name="Birren B."/>
            <person name="Nene V."/>
            <person name="Collins F."/>
            <person name="Alarcon-Chaidez F."/>
            <person name="Wikel S."/>
            <person name="Strausberg R."/>
        </authorList>
    </citation>
    <scope>NUCLEOTIDE SEQUENCE [LARGE SCALE GENOMIC DNA]</scope>
    <source>
        <strain evidence="4">Wikel</strain>
        <strain evidence="2">Wikel colony</strain>
    </source>
</reference>
<dbReference type="EMBL" id="ABJB010553522">
    <property type="status" value="NOT_ANNOTATED_CDS"/>
    <property type="molecule type" value="Genomic_DNA"/>
</dbReference>
<feature type="compositionally biased region" description="Low complexity" evidence="1">
    <location>
        <begin position="448"/>
        <end position="459"/>
    </location>
</feature>
<reference evidence="3" key="2">
    <citation type="submission" date="2020-05" db="UniProtKB">
        <authorList>
            <consortium name="EnsemblMetazoa"/>
        </authorList>
    </citation>
    <scope>IDENTIFICATION</scope>
    <source>
        <strain evidence="3">wikel</strain>
    </source>
</reference>
<dbReference type="EMBL" id="ABJB010161093">
    <property type="status" value="NOT_ANNOTATED_CDS"/>
    <property type="molecule type" value="Genomic_DNA"/>
</dbReference>
<accession>B7PN19</accession>
<keyword evidence="4" id="KW-1185">Reference proteome</keyword>
<feature type="compositionally biased region" description="Polar residues" evidence="1">
    <location>
        <begin position="471"/>
        <end position="480"/>
    </location>
</feature>
<dbReference type="EMBL" id="ABJB010356331">
    <property type="status" value="NOT_ANNOTATED_CDS"/>
    <property type="molecule type" value="Genomic_DNA"/>
</dbReference>
<evidence type="ECO:0000256" key="1">
    <source>
        <dbReference type="SAM" id="MobiDB-lite"/>
    </source>
</evidence>
<dbReference type="InParanoid" id="B7PN19"/>
<dbReference type="Proteomes" id="UP000001555">
    <property type="component" value="Unassembled WGS sequence"/>
</dbReference>
<dbReference type="EMBL" id="ABJB010581592">
    <property type="status" value="NOT_ANNOTATED_CDS"/>
    <property type="molecule type" value="Genomic_DNA"/>
</dbReference>
<evidence type="ECO:0000313" key="3">
    <source>
        <dbReference type="EnsemblMetazoa" id="ISCW018517-PA"/>
    </source>
</evidence>
<dbReference type="HOGENOM" id="CLU_552400_0_0_1"/>
<protein>
    <submittedName>
        <fullName evidence="2 3">Uncharacterized protein</fullName>
    </submittedName>
</protein>
<dbReference type="VEuPathDB" id="VectorBase:ISCI018517"/>
<dbReference type="OrthoDB" id="10017659at2759"/>
<evidence type="ECO:0000313" key="4">
    <source>
        <dbReference type="Proteomes" id="UP000001555"/>
    </source>
</evidence>
<dbReference type="VEuPathDB" id="VectorBase:ISCP_030341"/>
<dbReference type="EMBL" id="ABJB010314089">
    <property type="status" value="NOT_ANNOTATED_CDS"/>
    <property type="molecule type" value="Genomic_DNA"/>
</dbReference>
<feature type="region of interest" description="Disordered" evidence="1">
    <location>
        <begin position="428"/>
        <end position="494"/>
    </location>
</feature>
<dbReference type="EnsemblMetazoa" id="ISCW018517-RA">
    <property type="protein sequence ID" value="ISCW018517-PA"/>
    <property type="gene ID" value="ISCW018517"/>
</dbReference>